<reference evidence="3 4" key="1">
    <citation type="submission" date="2019-02" db="EMBL/GenBank/DDBJ databases">
        <title>Genomic Encyclopedia of Type Strains, Phase IV (KMG-IV): sequencing the most valuable type-strain genomes for metagenomic binning, comparative biology and taxonomic classification.</title>
        <authorList>
            <person name="Goeker M."/>
        </authorList>
    </citation>
    <scope>NUCLEOTIDE SEQUENCE [LARGE SCALE GENOMIC DNA]</scope>
    <source>
        <strain evidence="3 4">DSM 19570</strain>
    </source>
</reference>
<dbReference type="RefSeq" id="WP_130430691.1">
    <property type="nucleotide sequence ID" value="NZ_SHKP01000004.1"/>
</dbReference>
<organism evidence="3 4">
    <name type="scientific">Rivibacter subsaxonicus</name>
    <dbReference type="NCBI Taxonomy" id="457575"/>
    <lineage>
        <taxon>Bacteria</taxon>
        <taxon>Pseudomonadati</taxon>
        <taxon>Pseudomonadota</taxon>
        <taxon>Betaproteobacteria</taxon>
        <taxon>Burkholderiales</taxon>
        <taxon>Rivibacter</taxon>
    </lineage>
</organism>
<dbReference type="OrthoDB" id="8576090at2"/>
<dbReference type="Proteomes" id="UP000293671">
    <property type="component" value="Unassembled WGS sequence"/>
</dbReference>
<dbReference type="InterPro" id="IPR000120">
    <property type="entry name" value="Amidase"/>
</dbReference>
<accession>A0A4Q7W2P8</accession>
<feature type="domain" description="Amidase" evidence="2">
    <location>
        <begin position="27"/>
        <end position="400"/>
    </location>
</feature>
<proteinExistence type="inferred from homology"/>
<keyword evidence="4" id="KW-1185">Reference proteome</keyword>
<comment type="similarity">
    <text evidence="1">Belongs to the amidase family.</text>
</comment>
<dbReference type="Pfam" id="PF01425">
    <property type="entry name" value="Amidase"/>
    <property type="match status" value="2"/>
</dbReference>
<evidence type="ECO:0000313" key="3">
    <source>
        <dbReference type="EMBL" id="RZU02979.1"/>
    </source>
</evidence>
<dbReference type="EMBL" id="SHKP01000004">
    <property type="protein sequence ID" value="RZU02979.1"/>
    <property type="molecule type" value="Genomic_DNA"/>
</dbReference>
<dbReference type="InterPro" id="IPR020556">
    <property type="entry name" value="Amidase_CS"/>
</dbReference>
<gene>
    <name evidence="3" type="ORF">EV670_1010</name>
</gene>
<comment type="caution">
    <text evidence="3">The sequence shown here is derived from an EMBL/GenBank/DDBJ whole genome shotgun (WGS) entry which is preliminary data.</text>
</comment>
<dbReference type="Gene3D" id="3.90.1300.10">
    <property type="entry name" value="Amidase signature (AS) domain"/>
    <property type="match status" value="1"/>
</dbReference>
<name>A0A4Q7W2P8_9BURK</name>
<dbReference type="AlphaFoldDB" id="A0A4Q7W2P8"/>
<sequence>MKTAEYLAFDATALAGLVARGEATPAELLDAALAQMARVNPAINAVVVSLEEQARRQLAGPGPLERPPNGPLGGVPMLIKDAVQHYAGTPTSVGSRAFALQPAQQHSAIARRLLGAGALIFGKTNSPELALKGVTDPQLFGRSNNPWNLEHTTGGSSGGSAAAVAAGIVPMAGANDGGGSIRIPAACCGLFGLRPSRGRVSTAPQAGEIWEGASSDLVLCRSVRDAALALDILAGHEPSDPIPALPQPQSFRALVQRAPRSLRIGFSTVSPIGSPVHPEAVKAVEQTAALLASLGHEVSEAAPVYDGRELARCYLMLYFGQVAAAMRDGLAAGASNADFELLTRVLGALGEATSAGAYVRSHQRWNDFSLALAEFHRRHDLFLTPTLAHPPIRHGQGDPPHWQQNLLALLLGSGALGLLARLGWLTGTIDQIARDNLMYVPFTQLANLTGTPAMSVPLHWCADGLPLGVQFIGRLGDEATLLQLAAELEAAQPWFDRVPALATAGLG</sequence>
<dbReference type="InterPro" id="IPR023631">
    <property type="entry name" value="Amidase_dom"/>
</dbReference>
<dbReference type="InterPro" id="IPR036928">
    <property type="entry name" value="AS_sf"/>
</dbReference>
<dbReference type="GO" id="GO:0003824">
    <property type="term" value="F:catalytic activity"/>
    <property type="evidence" value="ECO:0007669"/>
    <property type="project" value="InterPro"/>
</dbReference>
<feature type="domain" description="Amidase" evidence="2">
    <location>
        <begin position="437"/>
        <end position="482"/>
    </location>
</feature>
<dbReference type="SUPFAM" id="SSF75304">
    <property type="entry name" value="Amidase signature (AS) enzymes"/>
    <property type="match status" value="1"/>
</dbReference>
<evidence type="ECO:0000256" key="1">
    <source>
        <dbReference type="ARBA" id="ARBA00009199"/>
    </source>
</evidence>
<dbReference type="PROSITE" id="PS00571">
    <property type="entry name" value="AMIDASES"/>
    <property type="match status" value="1"/>
</dbReference>
<protein>
    <submittedName>
        <fullName evidence="3">Amidase</fullName>
    </submittedName>
</protein>
<dbReference type="PANTHER" id="PTHR11895:SF7">
    <property type="entry name" value="GLUTAMYL-TRNA(GLN) AMIDOTRANSFERASE SUBUNIT A, MITOCHONDRIAL"/>
    <property type="match status" value="1"/>
</dbReference>
<dbReference type="PANTHER" id="PTHR11895">
    <property type="entry name" value="TRANSAMIDASE"/>
    <property type="match status" value="1"/>
</dbReference>
<evidence type="ECO:0000259" key="2">
    <source>
        <dbReference type="Pfam" id="PF01425"/>
    </source>
</evidence>
<evidence type="ECO:0000313" key="4">
    <source>
        <dbReference type="Proteomes" id="UP000293671"/>
    </source>
</evidence>